<proteinExistence type="predicted"/>
<sequence length="180" mass="20676">MIDLCESKSSKPNNIYILPACLKQTLAAESEHKYPKEKTLVMKIEQIIRVWYNAVSALQTQRIADSPNWGKKRHQKGICKLSQKKVSCASRRESPKTGSSSRTPKSRKVNTRRDAKCQEAKMCLAQNIPHRTISRSGKWVLDEFAKYNNTLWGRFPVGPQNALEACGSRRIRRRARRHAR</sequence>
<reference evidence="2 3" key="1">
    <citation type="journal article" date="2011" name="Proc. Natl. Acad. Sci. U.S.A.">
        <title>Evolutionary erosion of yeast sex chromosomes by mating-type switching accidents.</title>
        <authorList>
            <person name="Gordon J.L."/>
            <person name="Armisen D."/>
            <person name="Proux-Wera E."/>
            <person name="Oheigeartaigh S.S."/>
            <person name="Byrne K.P."/>
            <person name="Wolfe K.H."/>
        </authorList>
    </citation>
    <scope>NUCLEOTIDE SEQUENCE [LARGE SCALE GENOMIC DNA]</scope>
    <source>
        <strain evidence="3">ATCC MYA-139 / BCRC 22969 / CBS 8797 / CCRC 22969 / KCTC 17520 / NBRC 10181 / NCYC 3082</strain>
    </source>
</reference>
<accession>J7S6K1</accession>
<organism evidence="2 3">
    <name type="scientific">Huiozyma naganishii (strain ATCC MYA-139 / BCRC 22969 / CBS 8797 / KCTC 17520 / NBRC 10181 / NCYC 3082 / Yp74L-3)</name>
    <name type="common">Yeast</name>
    <name type="synonym">Kazachstania naganishii</name>
    <dbReference type="NCBI Taxonomy" id="1071383"/>
    <lineage>
        <taxon>Eukaryota</taxon>
        <taxon>Fungi</taxon>
        <taxon>Dikarya</taxon>
        <taxon>Ascomycota</taxon>
        <taxon>Saccharomycotina</taxon>
        <taxon>Saccharomycetes</taxon>
        <taxon>Saccharomycetales</taxon>
        <taxon>Saccharomycetaceae</taxon>
        <taxon>Huiozyma</taxon>
    </lineage>
</organism>
<dbReference type="AlphaFoldDB" id="J7S6K1"/>
<keyword evidence="3" id="KW-1185">Reference proteome</keyword>
<evidence type="ECO:0000313" key="3">
    <source>
        <dbReference type="Proteomes" id="UP000006310"/>
    </source>
</evidence>
<gene>
    <name evidence="2" type="primary">KNAG0D00640</name>
    <name evidence="2" type="ordered locus">KNAG_0D00640</name>
</gene>
<evidence type="ECO:0000256" key="1">
    <source>
        <dbReference type="SAM" id="MobiDB-lite"/>
    </source>
</evidence>
<name>J7S6K1_HUIN7</name>
<protein>
    <submittedName>
        <fullName evidence="2">Uncharacterized protein</fullName>
    </submittedName>
</protein>
<dbReference type="EMBL" id="HE978317">
    <property type="protein sequence ID" value="CCK69816.1"/>
    <property type="molecule type" value="Genomic_DNA"/>
</dbReference>
<feature type="region of interest" description="Disordered" evidence="1">
    <location>
        <begin position="89"/>
        <end position="115"/>
    </location>
</feature>
<dbReference type="RefSeq" id="XP_022464062.1">
    <property type="nucleotide sequence ID" value="XM_022607470.1"/>
</dbReference>
<evidence type="ECO:0000313" key="2">
    <source>
        <dbReference type="EMBL" id="CCK69816.1"/>
    </source>
</evidence>
<dbReference type="KEGG" id="kng:KNAG_0D00640"/>
<dbReference type="Proteomes" id="UP000006310">
    <property type="component" value="Chromosome 4"/>
</dbReference>
<reference evidence="3" key="2">
    <citation type="submission" date="2012-08" db="EMBL/GenBank/DDBJ databases">
        <title>Genome sequence of Kazachstania naganishii.</title>
        <authorList>
            <person name="Gordon J.L."/>
            <person name="Armisen D."/>
            <person name="Proux-Wera E."/>
            <person name="OhEigeartaigh S.S."/>
            <person name="Byrne K.P."/>
            <person name="Wolfe K.H."/>
        </authorList>
    </citation>
    <scope>NUCLEOTIDE SEQUENCE [LARGE SCALE GENOMIC DNA]</scope>
    <source>
        <strain evidence="3">ATCC MYA-139 / BCRC 22969 / CBS 8797 / CCRC 22969 / KCTC 17520 / NBRC 10181 / NCYC 3082</strain>
    </source>
</reference>
<dbReference type="GeneID" id="34525505"/>
<dbReference type="HOGENOM" id="CLU_1496440_0_0_1"/>